<dbReference type="AlphaFoldDB" id="A0A8J8TBY9"/>
<dbReference type="SUPFAM" id="SSF53850">
    <property type="entry name" value="Periplasmic binding protein-like II"/>
    <property type="match status" value="1"/>
</dbReference>
<sequence length="348" mass="37162">MTQNQATVSRRAYLSGLATAGAAGLAGCSGGGGGAGIDTLRVAHMPIYPDIQSHIMLEEGYFEELPVEVETKLFSDGPSIVQASATGDFDVMMFGIIPAMIVIDKGIPAKITNANIVDPMLIMGTDTFAEDYEASGADAFAAFEEENGERFEFGTFPPGSVPDITLRYWLIEELGLEPGSDVTVTSLGGAGPVRQALLSGQIDGTSMIEPVPTIAKRRNAGYTDLDWSGDFFPGGQPGAVALMHERIYDGAPEIAEAFVEQHIRATEFVEENPDGAAQATSNVIGSESLPVEDARAALDSKASNFVSDPHEIEDGTPIFADWANRLDRTEQTLTNEQLFEFSHYDNVA</sequence>
<proteinExistence type="inferred from homology"/>
<dbReference type="Proteomes" id="UP000705823">
    <property type="component" value="Unassembled WGS sequence"/>
</dbReference>
<dbReference type="PANTHER" id="PTHR30024:SF47">
    <property type="entry name" value="TAURINE-BINDING PERIPLASMIC PROTEIN"/>
    <property type="match status" value="1"/>
</dbReference>
<evidence type="ECO:0000256" key="2">
    <source>
        <dbReference type="ARBA" id="ARBA00010742"/>
    </source>
</evidence>
<evidence type="ECO:0000313" key="5">
    <source>
        <dbReference type="Proteomes" id="UP000705823"/>
    </source>
</evidence>
<accession>A0A8J8TBY9</accession>
<comment type="subcellular location">
    <subcellularLocation>
        <location evidence="1">Periplasm</location>
    </subcellularLocation>
</comment>
<evidence type="ECO:0000256" key="3">
    <source>
        <dbReference type="ARBA" id="ARBA00022729"/>
    </source>
</evidence>
<dbReference type="GO" id="GO:0042597">
    <property type="term" value="C:periplasmic space"/>
    <property type="evidence" value="ECO:0007669"/>
    <property type="project" value="UniProtKB-SubCell"/>
</dbReference>
<dbReference type="InterPro" id="IPR006311">
    <property type="entry name" value="TAT_signal"/>
</dbReference>
<dbReference type="OrthoDB" id="10037at2157"/>
<keyword evidence="5" id="KW-1185">Reference proteome</keyword>
<dbReference type="PROSITE" id="PS51318">
    <property type="entry name" value="TAT"/>
    <property type="match status" value="1"/>
</dbReference>
<comment type="similarity">
    <text evidence="2">Belongs to the bacterial solute-binding protein SsuA/TauA family.</text>
</comment>
<protein>
    <submittedName>
        <fullName evidence="4">ABC transporter substrate-binding protein</fullName>
    </submittedName>
</protein>
<dbReference type="PANTHER" id="PTHR30024">
    <property type="entry name" value="ALIPHATIC SULFONATES-BINDING PROTEIN-RELATED"/>
    <property type="match status" value="1"/>
</dbReference>
<evidence type="ECO:0000313" key="4">
    <source>
        <dbReference type="EMBL" id="TQQ79258.1"/>
    </source>
</evidence>
<evidence type="ECO:0000256" key="1">
    <source>
        <dbReference type="ARBA" id="ARBA00004418"/>
    </source>
</evidence>
<gene>
    <name evidence="4" type="ORF">EGH24_11540</name>
</gene>
<dbReference type="RefSeq" id="WP_142980294.1">
    <property type="nucleotide sequence ID" value="NZ_RKLU01000005.1"/>
</dbReference>
<keyword evidence="3" id="KW-0732">Signal</keyword>
<organism evidence="4 5">
    <name type="scientific">Halonotius terrestris</name>
    <dbReference type="NCBI Taxonomy" id="2487750"/>
    <lineage>
        <taxon>Archaea</taxon>
        <taxon>Methanobacteriati</taxon>
        <taxon>Methanobacteriota</taxon>
        <taxon>Stenosarchaea group</taxon>
        <taxon>Halobacteria</taxon>
        <taxon>Halobacteriales</taxon>
        <taxon>Haloferacaceae</taxon>
        <taxon>Halonotius</taxon>
    </lineage>
</organism>
<dbReference type="Gene3D" id="3.40.190.10">
    <property type="entry name" value="Periplasmic binding protein-like II"/>
    <property type="match status" value="2"/>
</dbReference>
<reference evidence="4" key="1">
    <citation type="submission" date="2019-02" db="EMBL/GenBank/DDBJ databases">
        <title>Halonotius sp. a new haloarchaeum isolated from saline soil.</title>
        <authorList>
            <person name="Duran-Viseras A."/>
            <person name="Sanchez-Porro C."/>
            <person name="Ventosa A."/>
        </authorList>
    </citation>
    <scope>NUCLEOTIDE SEQUENCE</scope>
    <source>
        <strain evidence="4">F15B</strain>
    </source>
</reference>
<comment type="caution">
    <text evidence="4">The sequence shown here is derived from an EMBL/GenBank/DDBJ whole genome shotgun (WGS) entry which is preliminary data.</text>
</comment>
<dbReference type="Pfam" id="PF13379">
    <property type="entry name" value="NMT1_2"/>
    <property type="match status" value="1"/>
</dbReference>
<name>A0A8J8TBY9_9EURY</name>
<dbReference type="EMBL" id="RKLU01000005">
    <property type="protein sequence ID" value="TQQ79258.1"/>
    <property type="molecule type" value="Genomic_DNA"/>
</dbReference>